<evidence type="ECO:0000313" key="3">
    <source>
        <dbReference type="Proteomes" id="UP000256326"/>
    </source>
</evidence>
<accession>A0A3D9D5T9</accession>
<organism evidence="2 3">
    <name type="scientific">Epilithonimonas hispanica</name>
    <dbReference type="NCBI Taxonomy" id="358687"/>
    <lineage>
        <taxon>Bacteria</taxon>
        <taxon>Pseudomonadati</taxon>
        <taxon>Bacteroidota</taxon>
        <taxon>Flavobacteriia</taxon>
        <taxon>Flavobacteriales</taxon>
        <taxon>Weeksellaceae</taxon>
        <taxon>Chryseobacterium group</taxon>
        <taxon>Epilithonimonas</taxon>
    </lineage>
</organism>
<dbReference type="EMBL" id="QNUG01000001">
    <property type="protein sequence ID" value="REC73241.1"/>
    <property type="molecule type" value="Genomic_DNA"/>
</dbReference>
<keyword evidence="1" id="KW-0812">Transmembrane</keyword>
<keyword evidence="1" id="KW-0472">Membrane</keyword>
<gene>
    <name evidence="2" type="ORF">DRF58_00355</name>
</gene>
<feature type="transmembrane region" description="Helical" evidence="1">
    <location>
        <begin position="53"/>
        <end position="74"/>
    </location>
</feature>
<dbReference type="AlphaFoldDB" id="A0A3D9D5T9"/>
<dbReference type="Proteomes" id="UP000256326">
    <property type="component" value="Unassembled WGS sequence"/>
</dbReference>
<reference evidence="2 3" key="1">
    <citation type="journal article" date="2006" name="Int. J. Syst. Evol. Microbiol.">
        <title>Chryseobacterium hispanicum sp. nov., isolated from the drinking water distribution system of Sevilla, Spain.</title>
        <authorList>
            <person name="Gallego V."/>
            <person name="Garcia M.T."/>
            <person name="Ventosa A."/>
        </authorList>
    </citation>
    <scope>NUCLEOTIDE SEQUENCE [LARGE SCALE GENOMIC DNA]</scope>
    <source>
        <strain evidence="2 3">KCTC 22104</strain>
    </source>
</reference>
<evidence type="ECO:0000313" key="2">
    <source>
        <dbReference type="EMBL" id="REC73241.1"/>
    </source>
</evidence>
<evidence type="ECO:0000256" key="1">
    <source>
        <dbReference type="SAM" id="Phobius"/>
    </source>
</evidence>
<sequence>MQVAGFKAARCKLWDSWFVDFGGDALRLMSCISYFAFRNVFIRDYTDYLRGMYGLSTGYVCWCCGLMVAGWRVWDSWFVSFCEVFIDWCPASSTLQLISDNINFNSYKYFVINNLLTLGRFNF</sequence>
<name>A0A3D9D5T9_9FLAO</name>
<keyword evidence="1" id="KW-1133">Transmembrane helix</keyword>
<keyword evidence="3" id="KW-1185">Reference proteome</keyword>
<proteinExistence type="predicted"/>
<protein>
    <submittedName>
        <fullName evidence="2">Uncharacterized protein</fullName>
    </submittedName>
</protein>
<feature type="transmembrane region" description="Helical" evidence="1">
    <location>
        <begin position="25"/>
        <end position="41"/>
    </location>
</feature>
<comment type="caution">
    <text evidence="2">The sequence shown here is derived from an EMBL/GenBank/DDBJ whole genome shotgun (WGS) entry which is preliminary data.</text>
</comment>